<dbReference type="Pfam" id="PF17115">
    <property type="entry name" value="Toast_rack_N"/>
    <property type="match status" value="1"/>
</dbReference>
<name>X1E1T9_9ZZZZ</name>
<evidence type="ECO:0000259" key="1">
    <source>
        <dbReference type="Pfam" id="PF17115"/>
    </source>
</evidence>
<comment type="caution">
    <text evidence="2">The sequence shown here is derived from an EMBL/GenBank/DDBJ whole genome shotgun (WGS) entry which is preliminary data.</text>
</comment>
<reference evidence="2" key="1">
    <citation type="journal article" date="2014" name="Front. Microbiol.">
        <title>High frequency of phylogenetically diverse reductive dehalogenase-homologous genes in deep subseafloor sedimentary metagenomes.</title>
        <authorList>
            <person name="Kawai M."/>
            <person name="Futagami T."/>
            <person name="Toyoda A."/>
            <person name="Takaki Y."/>
            <person name="Nishi S."/>
            <person name="Hori S."/>
            <person name="Arai W."/>
            <person name="Tsubouchi T."/>
            <person name="Morono Y."/>
            <person name="Uchiyama I."/>
            <person name="Ito T."/>
            <person name="Fujiyama A."/>
            <person name="Inagaki F."/>
            <person name="Takami H."/>
        </authorList>
    </citation>
    <scope>NUCLEOTIDE SEQUENCE</scope>
    <source>
        <strain evidence="2">Expedition CK06-06</strain>
    </source>
</reference>
<dbReference type="PROSITE" id="PS51257">
    <property type="entry name" value="PROKAR_LIPOPROTEIN"/>
    <property type="match status" value="1"/>
</dbReference>
<feature type="domain" description="DUF2154" evidence="1">
    <location>
        <begin position="40"/>
        <end position="130"/>
    </location>
</feature>
<proteinExistence type="predicted"/>
<evidence type="ECO:0000313" key="2">
    <source>
        <dbReference type="EMBL" id="GAH26472.1"/>
    </source>
</evidence>
<sequence length="261" mass="28485">MKIKILRLMSLIIIMVSLLLVISCTTVGDLRTEYQSVDLDNAEYVRTEITMGAGELKVAGGAGELLEAEFIYNVVQWKPEVDYRISDNRGYLTLKQPSRIGDVFITNIRYKWNLLLNNEIPMDLDITFGAGNGNLELGSLHLTNLDIIMGAGNVLINLEGSRSLARFDMIVGAGDANVKLTGDWKNDLDFNIKGGVGEATLQLPSDIGVRVDISGGIGKINAKGMKREGNSYVNDAYSESEVTLSIKIQAGVGEINLEIVE</sequence>
<accession>X1E1T9</accession>
<gene>
    <name evidence="2" type="ORF">S03H2_00386</name>
</gene>
<dbReference type="EMBL" id="BARU01000065">
    <property type="protein sequence ID" value="GAH26472.1"/>
    <property type="molecule type" value="Genomic_DNA"/>
</dbReference>
<dbReference type="AlphaFoldDB" id="X1E1T9"/>
<dbReference type="InterPro" id="IPR031346">
    <property type="entry name" value="DUF2154_N"/>
</dbReference>
<organism evidence="2">
    <name type="scientific">marine sediment metagenome</name>
    <dbReference type="NCBI Taxonomy" id="412755"/>
    <lineage>
        <taxon>unclassified sequences</taxon>
        <taxon>metagenomes</taxon>
        <taxon>ecological metagenomes</taxon>
    </lineage>
</organism>
<protein>
    <recommendedName>
        <fullName evidence="1">DUF2154 domain-containing protein</fullName>
    </recommendedName>
</protein>